<dbReference type="Proteomes" id="UP000220900">
    <property type="component" value="Unassembled WGS sequence"/>
</dbReference>
<proteinExistence type="predicted"/>
<comment type="caution">
    <text evidence="1">The sequence shown here is derived from an EMBL/GenBank/DDBJ whole genome shotgun (WGS) entry which is preliminary data.</text>
</comment>
<gene>
    <name evidence="1" type="ORF">CN491_26370</name>
</gene>
<evidence type="ECO:0000313" key="1">
    <source>
        <dbReference type="EMBL" id="PES88439.1"/>
    </source>
</evidence>
<dbReference type="AlphaFoldDB" id="A0A2A8LGD1"/>
<protein>
    <submittedName>
        <fullName evidence="1">Uncharacterized protein</fullName>
    </submittedName>
</protein>
<accession>A0A2A8LGD1</accession>
<evidence type="ECO:0000313" key="2">
    <source>
        <dbReference type="Proteomes" id="UP000220900"/>
    </source>
</evidence>
<name>A0A2A8LGD1_BACCE</name>
<dbReference type="EMBL" id="NTZF01000048">
    <property type="protein sequence ID" value="PES88439.1"/>
    <property type="molecule type" value="Genomic_DNA"/>
</dbReference>
<organism evidence="1 2">
    <name type="scientific">Bacillus cereus</name>
    <dbReference type="NCBI Taxonomy" id="1396"/>
    <lineage>
        <taxon>Bacteria</taxon>
        <taxon>Bacillati</taxon>
        <taxon>Bacillota</taxon>
        <taxon>Bacilli</taxon>
        <taxon>Bacillales</taxon>
        <taxon>Bacillaceae</taxon>
        <taxon>Bacillus</taxon>
        <taxon>Bacillus cereus group</taxon>
    </lineage>
</organism>
<sequence>MFYIYHVVILQYIDNLSLNIIMDMHIMINKFSHLTFIKCDAKKELKAKRDSAEIRVKMGHNLVFISMNDIFSE</sequence>
<reference evidence="1 2" key="1">
    <citation type="submission" date="2017-09" db="EMBL/GenBank/DDBJ databases">
        <title>Large-scale bioinformatics analysis of Bacillus genomes uncovers conserved roles of natural products in bacterial physiology.</title>
        <authorList>
            <consortium name="Agbiome Team Llc"/>
            <person name="Bleich R.M."/>
            <person name="Grubbs K.J."/>
            <person name="Santa Maria K.C."/>
            <person name="Allen S.E."/>
            <person name="Farag S."/>
            <person name="Shank E.A."/>
            <person name="Bowers A."/>
        </authorList>
    </citation>
    <scope>NUCLEOTIDE SEQUENCE [LARGE SCALE GENOMIC DNA]</scope>
    <source>
        <strain evidence="1 2">AFS002368</strain>
    </source>
</reference>